<dbReference type="Gene3D" id="3.40.605.10">
    <property type="entry name" value="Aldehyde Dehydrogenase, Chain A, domain 1"/>
    <property type="match status" value="1"/>
</dbReference>
<sequence length="488" mass="51993">MTLFSDGQLYIAGKLRDAEGGAKYEDIGPWTGEIVAYAADASAADMEEAIAAARHAFDETDWSTNIALRRKLVKKLGEALKAERERLSEIARHEVGAAVLGVRIAHVDGPLNDIDTLFEIFDTIEWEKPLGDRSSWGIASKRTLVKEAAGVVGVITPWNVPFYITVGKVIPALLAGCTVIIKPAPDTPLLSAIVGELAAKVGFPAGVLNVVTGKDPALLGEMLTTDKRVDLISFTGSTGVGKRIMEKGADTLKRIFLELGGKSAAILLEDTPDFATAVAQSIVCFHAGQGCATITRLLVPRSRYDEAVAVLEAAYAGYSQAWGDFEDPNNVMGPLISARQRDRVMGFIEAGKAEGARLIAGGNVASDKGNGFFVEPTCFVDVTNDMKIAREEIFGPVLVVIPFEDEEDAIRIANDSDYGLSGAVRSADPERAMRVAKRIRTGTVGVNGGLSIAVDLPFGGYKQSGIGKEWGAEGFDEYLETKVISVGA</sequence>
<dbReference type="PROSITE" id="PS00687">
    <property type="entry name" value="ALDEHYDE_DEHYDR_GLU"/>
    <property type="match status" value="1"/>
</dbReference>
<dbReference type="InterPro" id="IPR016161">
    <property type="entry name" value="Ald_DH/histidinol_DH"/>
</dbReference>
<evidence type="ECO:0000256" key="4">
    <source>
        <dbReference type="RuleBase" id="RU003345"/>
    </source>
</evidence>
<dbReference type="InterPro" id="IPR015590">
    <property type="entry name" value="Aldehyde_DH_dom"/>
</dbReference>
<reference evidence="6" key="1">
    <citation type="submission" date="2023-07" db="EMBL/GenBank/DDBJ databases">
        <authorList>
            <person name="Kim M."/>
        </authorList>
    </citation>
    <scope>NUCLEOTIDE SEQUENCE</scope>
    <source>
        <strain evidence="6">BIUV-7</strain>
    </source>
</reference>
<dbReference type="PANTHER" id="PTHR42804:SF1">
    <property type="entry name" value="ALDEHYDE DEHYDROGENASE-RELATED"/>
    <property type="match status" value="1"/>
</dbReference>
<dbReference type="SUPFAM" id="SSF53720">
    <property type="entry name" value="ALDH-like"/>
    <property type="match status" value="1"/>
</dbReference>
<dbReference type="RefSeq" id="WP_303541824.1">
    <property type="nucleotide sequence ID" value="NZ_JAUOTP010000003.1"/>
</dbReference>
<dbReference type="EMBL" id="JAUOTP010000003">
    <property type="protein sequence ID" value="MDO6414569.1"/>
    <property type="molecule type" value="Genomic_DNA"/>
</dbReference>
<evidence type="ECO:0000256" key="3">
    <source>
        <dbReference type="PROSITE-ProRule" id="PRU10007"/>
    </source>
</evidence>
<keyword evidence="2 4" id="KW-0560">Oxidoreductase</keyword>
<comment type="caution">
    <text evidence="6">The sequence shown here is derived from an EMBL/GenBank/DDBJ whole genome shotgun (WGS) entry which is preliminary data.</text>
</comment>
<name>A0ABT8YA36_9SPHN</name>
<dbReference type="InterPro" id="IPR029510">
    <property type="entry name" value="Ald_DH_CS_GLU"/>
</dbReference>
<gene>
    <name evidence="6" type="ORF">Q4F19_09270</name>
</gene>
<evidence type="ECO:0000313" key="7">
    <source>
        <dbReference type="Proteomes" id="UP001169764"/>
    </source>
</evidence>
<evidence type="ECO:0000259" key="5">
    <source>
        <dbReference type="Pfam" id="PF00171"/>
    </source>
</evidence>
<keyword evidence="7" id="KW-1185">Reference proteome</keyword>
<feature type="active site" evidence="3">
    <location>
        <position position="258"/>
    </location>
</feature>
<dbReference type="CDD" id="cd07089">
    <property type="entry name" value="ALDH_CddD-AldA-like"/>
    <property type="match status" value="1"/>
</dbReference>
<accession>A0ABT8YA36</accession>
<dbReference type="InterPro" id="IPR016162">
    <property type="entry name" value="Ald_DH_N"/>
</dbReference>
<evidence type="ECO:0000313" key="6">
    <source>
        <dbReference type="EMBL" id="MDO6414569.1"/>
    </source>
</evidence>
<evidence type="ECO:0000256" key="2">
    <source>
        <dbReference type="ARBA" id="ARBA00023002"/>
    </source>
</evidence>
<comment type="similarity">
    <text evidence="1 4">Belongs to the aldehyde dehydrogenase family.</text>
</comment>
<proteinExistence type="inferred from homology"/>
<dbReference type="Gene3D" id="3.40.309.10">
    <property type="entry name" value="Aldehyde Dehydrogenase, Chain A, domain 2"/>
    <property type="match status" value="1"/>
</dbReference>
<protein>
    <submittedName>
        <fullName evidence="6">Aldehyde dehydrogenase family protein</fullName>
    </submittedName>
</protein>
<dbReference type="Proteomes" id="UP001169764">
    <property type="component" value="Unassembled WGS sequence"/>
</dbReference>
<evidence type="ECO:0000256" key="1">
    <source>
        <dbReference type="ARBA" id="ARBA00009986"/>
    </source>
</evidence>
<organism evidence="6 7">
    <name type="scientific">Sphingomonas natans</name>
    <dbReference type="NCBI Taxonomy" id="3063330"/>
    <lineage>
        <taxon>Bacteria</taxon>
        <taxon>Pseudomonadati</taxon>
        <taxon>Pseudomonadota</taxon>
        <taxon>Alphaproteobacteria</taxon>
        <taxon>Sphingomonadales</taxon>
        <taxon>Sphingomonadaceae</taxon>
        <taxon>Sphingomonas</taxon>
    </lineage>
</organism>
<dbReference type="InterPro" id="IPR016163">
    <property type="entry name" value="Ald_DH_C"/>
</dbReference>
<dbReference type="PANTHER" id="PTHR42804">
    <property type="entry name" value="ALDEHYDE DEHYDROGENASE"/>
    <property type="match status" value="1"/>
</dbReference>
<feature type="domain" description="Aldehyde dehydrogenase" evidence="5">
    <location>
        <begin position="19"/>
        <end position="484"/>
    </location>
</feature>
<dbReference type="Pfam" id="PF00171">
    <property type="entry name" value="Aldedh"/>
    <property type="match status" value="1"/>
</dbReference>